<dbReference type="InterPro" id="IPR026042">
    <property type="entry name" value="YjbJ"/>
</dbReference>
<evidence type="ECO:0000256" key="1">
    <source>
        <dbReference type="ARBA" id="ARBA00009129"/>
    </source>
</evidence>
<dbReference type="RefSeq" id="WP_076696222.1">
    <property type="nucleotide sequence ID" value="NZ_CP015093.1"/>
</dbReference>
<evidence type="ECO:0000313" key="4">
    <source>
        <dbReference type="Proteomes" id="UP000187059"/>
    </source>
</evidence>
<proteinExistence type="inferred from homology"/>
<dbReference type="Gene3D" id="1.10.1470.10">
    <property type="entry name" value="YjbJ"/>
    <property type="match status" value="1"/>
</dbReference>
<sequence>MNWDIIQGKWKQLKGAVQENWGELTEDDLDKAAGSREQLVGLIQERYGLAKADAERQVDEFFADKAA</sequence>
<keyword evidence="4" id="KW-1185">Reference proteome</keyword>
<reference evidence="3 4" key="1">
    <citation type="submission" date="2016-04" db="EMBL/GenBank/DDBJ databases">
        <title>Deep-sea bacteria in the southern Pacific.</title>
        <authorList>
            <person name="Tang K."/>
        </authorList>
    </citation>
    <scope>NUCLEOTIDE SEQUENCE [LARGE SCALE GENOMIC DNA]</scope>
    <source>
        <strain evidence="3 4">JLT2014</strain>
    </source>
</reference>
<comment type="similarity">
    <text evidence="1">Belongs to the UPF0337 (CsbD) family.</text>
</comment>
<dbReference type="Proteomes" id="UP000187059">
    <property type="component" value="Chromosome"/>
</dbReference>
<dbReference type="OrthoDB" id="9796058at2"/>
<dbReference type="EMBL" id="CP015093">
    <property type="protein sequence ID" value="APZ51585.1"/>
    <property type="molecule type" value="Genomic_DNA"/>
</dbReference>
<dbReference type="PIRSF" id="PIRSF039008">
    <property type="entry name" value="YjbJ"/>
    <property type="match status" value="1"/>
</dbReference>
<dbReference type="PANTHER" id="PTHR34977:SF1">
    <property type="entry name" value="UPF0337 PROTEIN YJBJ"/>
    <property type="match status" value="1"/>
</dbReference>
<name>A0A1P8UQA5_9RHOB</name>
<dbReference type="InterPro" id="IPR050423">
    <property type="entry name" value="UPF0337_stress_rsp"/>
</dbReference>
<dbReference type="SUPFAM" id="SSF69047">
    <property type="entry name" value="Hypothetical protein YjbJ"/>
    <property type="match status" value="1"/>
</dbReference>
<dbReference type="PANTHER" id="PTHR34977">
    <property type="entry name" value="UPF0337 PROTEIN YJBJ"/>
    <property type="match status" value="1"/>
</dbReference>
<dbReference type="InterPro" id="IPR008462">
    <property type="entry name" value="CsbD"/>
</dbReference>
<evidence type="ECO:0000313" key="3">
    <source>
        <dbReference type="EMBL" id="APZ51585.1"/>
    </source>
</evidence>
<dbReference type="InterPro" id="IPR036629">
    <property type="entry name" value="YjbJ_sf"/>
</dbReference>
<dbReference type="STRING" id="1250539.Ga0080574_TMP1251"/>
<organism evidence="3 4">
    <name type="scientific">Salipiger abyssi</name>
    <dbReference type="NCBI Taxonomy" id="1250539"/>
    <lineage>
        <taxon>Bacteria</taxon>
        <taxon>Pseudomonadati</taxon>
        <taxon>Pseudomonadota</taxon>
        <taxon>Alphaproteobacteria</taxon>
        <taxon>Rhodobacterales</taxon>
        <taxon>Roseobacteraceae</taxon>
        <taxon>Salipiger</taxon>
    </lineage>
</organism>
<accession>A0A1P8UQA5</accession>
<dbReference type="Pfam" id="PF05532">
    <property type="entry name" value="CsbD"/>
    <property type="match status" value="1"/>
</dbReference>
<gene>
    <name evidence="3" type="ORF">Ga0080574_TMP1251</name>
</gene>
<feature type="domain" description="CsbD-like" evidence="2">
    <location>
        <begin position="4"/>
        <end position="55"/>
    </location>
</feature>
<dbReference type="KEGG" id="paby:Ga0080574_TMP1251"/>
<evidence type="ECO:0000259" key="2">
    <source>
        <dbReference type="Pfam" id="PF05532"/>
    </source>
</evidence>
<protein>
    <recommendedName>
        <fullName evidence="2">CsbD-like domain-containing protein</fullName>
    </recommendedName>
</protein>
<dbReference type="AlphaFoldDB" id="A0A1P8UQA5"/>